<proteinExistence type="predicted"/>
<feature type="compositionally biased region" description="Basic residues" evidence="1">
    <location>
        <begin position="18"/>
        <end position="38"/>
    </location>
</feature>
<evidence type="ECO:0000313" key="2">
    <source>
        <dbReference type="EMBL" id="CDW58191.1"/>
    </source>
</evidence>
<organism evidence="2 3">
    <name type="scientific">Trichuris trichiura</name>
    <name type="common">Whipworm</name>
    <name type="synonym">Trichocephalus trichiurus</name>
    <dbReference type="NCBI Taxonomy" id="36087"/>
    <lineage>
        <taxon>Eukaryota</taxon>
        <taxon>Metazoa</taxon>
        <taxon>Ecdysozoa</taxon>
        <taxon>Nematoda</taxon>
        <taxon>Enoplea</taxon>
        <taxon>Dorylaimia</taxon>
        <taxon>Trichinellida</taxon>
        <taxon>Trichuridae</taxon>
        <taxon>Trichuris</taxon>
    </lineage>
</organism>
<keyword evidence="3" id="KW-1185">Reference proteome</keyword>
<feature type="compositionally biased region" description="Basic and acidic residues" evidence="1">
    <location>
        <begin position="107"/>
        <end position="118"/>
    </location>
</feature>
<name>A0A077ZCR7_TRITR</name>
<sequence length="173" mass="18486">MQSDKASEENAITLRSGRLMRSRPRLNGHRRPPPRRGVRTVSHESKNVTATEIAAAATASVATQMAGMFESFLTQLRTDLQELKLSGRPGLSSLDSPNNGDALAGREVGRAEGPDAPKPKSTPHGHETSYIISPGVKTESSQAQSTAVIRADEWIDSVTSSSEQGTTNTGHCH</sequence>
<feature type="region of interest" description="Disordered" evidence="1">
    <location>
        <begin position="86"/>
        <end position="148"/>
    </location>
</feature>
<feature type="non-terminal residue" evidence="2">
    <location>
        <position position="173"/>
    </location>
</feature>
<dbReference type="EMBL" id="HG806283">
    <property type="protein sequence ID" value="CDW58191.1"/>
    <property type="molecule type" value="Genomic_DNA"/>
</dbReference>
<dbReference type="AlphaFoldDB" id="A0A077ZCR7"/>
<gene>
    <name evidence="2" type="ORF">TTRE_0000649601</name>
</gene>
<protein>
    <submittedName>
        <fullName evidence="2">Uncharacterized protein</fullName>
    </submittedName>
</protein>
<dbReference type="Proteomes" id="UP000030665">
    <property type="component" value="Unassembled WGS sequence"/>
</dbReference>
<feature type="region of interest" description="Disordered" evidence="1">
    <location>
        <begin position="1"/>
        <end position="44"/>
    </location>
</feature>
<reference evidence="2" key="2">
    <citation type="submission" date="2014-03" db="EMBL/GenBank/DDBJ databases">
        <title>The whipworm genome and dual-species transcriptomics of an intimate host-pathogen interaction.</title>
        <authorList>
            <person name="Foth B.J."/>
            <person name="Tsai I.J."/>
            <person name="Reid A.J."/>
            <person name="Bancroft A.J."/>
            <person name="Nichol S."/>
            <person name="Tracey A."/>
            <person name="Holroyd N."/>
            <person name="Cotton J.A."/>
            <person name="Stanley E.J."/>
            <person name="Zarowiecki M."/>
            <person name="Liu J.Z."/>
            <person name="Huckvale T."/>
            <person name="Cooper P.J."/>
            <person name="Grencis R.K."/>
            <person name="Berriman M."/>
        </authorList>
    </citation>
    <scope>NUCLEOTIDE SEQUENCE [LARGE SCALE GENOMIC DNA]</scope>
</reference>
<feature type="compositionally biased region" description="Polar residues" evidence="1">
    <location>
        <begin position="138"/>
        <end position="147"/>
    </location>
</feature>
<evidence type="ECO:0000256" key="1">
    <source>
        <dbReference type="SAM" id="MobiDB-lite"/>
    </source>
</evidence>
<evidence type="ECO:0000313" key="3">
    <source>
        <dbReference type="Proteomes" id="UP000030665"/>
    </source>
</evidence>
<accession>A0A077ZCR7</accession>
<reference evidence="2" key="1">
    <citation type="submission" date="2014-01" db="EMBL/GenBank/DDBJ databases">
        <authorList>
            <person name="Aslett M."/>
        </authorList>
    </citation>
    <scope>NUCLEOTIDE SEQUENCE</scope>
</reference>